<evidence type="ECO:0000313" key="2">
    <source>
        <dbReference type="Proteomes" id="UP000679307"/>
    </source>
</evidence>
<sequence>MTVSPNDLPPGVRAMAARGPDWAAWVDLLPRRRAEVLEEWRLVPDGAAAHGYCSLVLPVRDADGRPGALKLAFDGDQESAHEHLALRQWDGDGAVRLLRADPRRRALLLERLSTQDLADEWDLAACETVAALYARLHRPALPQLASLTSYVGRWTEALAALPRDAPLPHRLVEQAVSLGRSFVDDPASTGVTVHGDLHYGNVLAAPDREGDDWLAIDPKPVDGDPHYEVAPLLWNRFEELAGDVRGGVRRRFHATIDAAGLDEDRARDWVVVRMVLNAAWELDDARTDARAPDADLLTRCVSVAKAVQE</sequence>
<name>A0ABX8EGE4_9ACTN</name>
<dbReference type="RefSeq" id="WP_246535944.1">
    <property type="nucleotide sequence ID" value="NZ_BAAAHS010000102.1"/>
</dbReference>
<protein>
    <recommendedName>
        <fullName evidence="3">Aminoglycoside resistance protein</fullName>
    </recommendedName>
</protein>
<reference evidence="1 2" key="1">
    <citation type="submission" date="2021-05" db="EMBL/GenBank/DDBJ databases">
        <title>Complete genome of Nocardioides aquaticus KCTC 9944T isolated from meromictic and hypersaline Ekho Lake, Antarctica.</title>
        <authorList>
            <person name="Hwang K."/>
            <person name="Kim K.M."/>
            <person name="Choe H."/>
        </authorList>
    </citation>
    <scope>NUCLEOTIDE SEQUENCE [LARGE SCALE GENOMIC DNA]</scope>
    <source>
        <strain evidence="1 2">KCTC 9944</strain>
    </source>
</reference>
<accession>A0ABX8EGE4</accession>
<evidence type="ECO:0008006" key="3">
    <source>
        <dbReference type="Google" id="ProtNLM"/>
    </source>
</evidence>
<organism evidence="1 2">
    <name type="scientific">Nocardioides aquaticus</name>
    <dbReference type="NCBI Taxonomy" id="160826"/>
    <lineage>
        <taxon>Bacteria</taxon>
        <taxon>Bacillati</taxon>
        <taxon>Actinomycetota</taxon>
        <taxon>Actinomycetes</taxon>
        <taxon>Propionibacteriales</taxon>
        <taxon>Nocardioidaceae</taxon>
        <taxon>Nocardioides</taxon>
    </lineage>
</organism>
<dbReference type="InterPro" id="IPR006748">
    <property type="entry name" value="NH2Glyco/OHUrea_AB-resist_kin"/>
</dbReference>
<proteinExistence type="predicted"/>
<evidence type="ECO:0000313" key="1">
    <source>
        <dbReference type="EMBL" id="QVT79584.1"/>
    </source>
</evidence>
<gene>
    <name evidence="1" type="ORF">ENKNEFLB_01967</name>
</gene>
<keyword evidence="2" id="KW-1185">Reference proteome</keyword>
<dbReference type="Proteomes" id="UP000679307">
    <property type="component" value="Chromosome"/>
</dbReference>
<dbReference type="EMBL" id="CP075371">
    <property type="protein sequence ID" value="QVT79584.1"/>
    <property type="molecule type" value="Genomic_DNA"/>
</dbReference>
<dbReference type="Pfam" id="PF04655">
    <property type="entry name" value="APH_6_hur"/>
    <property type="match status" value="1"/>
</dbReference>